<reference evidence="2" key="1">
    <citation type="submission" date="2023-03" db="EMBL/GenBank/DDBJ databases">
        <title>Massive genome expansion in bonnet fungi (Mycena s.s.) driven by repeated elements and novel gene families across ecological guilds.</title>
        <authorList>
            <consortium name="Lawrence Berkeley National Laboratory"/>
            <person name="Harder C.B."/>
            <person name="Miyauchi S."/>
            <person name="Viragh M."/>
            <person name="Kuo A."/>
            <person name="Thoen E."/>
            <person name="Andreopoulos B."/>
            <person name="Lu D."/>
            <person name="Skrede I."/>
            <person name="Drula E."/>
            <person name="Henrissat B."/>
            <person name="Morin E."/>
            <person name="Kohler A."/>
            <person name="Barry K."/>
            <person name="LaButti K."/>
            <person name="Morin E."/>
            <person name="Salamov A."/>
            <person name="Lipzen A."/>
            <person name="Mereny Z."/>
            <person name="Hegedus B."/>
            <person name="Baldrian P."/>
            <person name="Stursova M."/>
            <person name="Weitz H."/>
            <person name="Taylor A."/>
            <person name="Grigoriev I.V."/>
            <person name="Nagy L.G."/>
            <person name="Martin F."/>
            <person name="Kauserud H."/>
        </authorList>
    </citation>
    <scope>NUCLEOTIDE SEQUENCE</scope>
    <source>
        <strain evidence="2">CBHHK200</strain>
    </source>
</reference>
<gene>
    <name evidence="2" type="ORF">C8F04DRAFT_1267868</name>
</gene>
<dbReference type="AlphaFoldDB" id="A0AAD6WVD9"/>
<evidence type="ECO:0000313" key="3">
    <source>
        <dbReference type="Proteomes" id="UP001218188"/>
    </source>
</evidence>
<sequence length="344" mass="38958">MDVQTKQHVTRTLVRLPSLHVHLLVSFTPRQSVLRPPSFICPPFSSHTKAVPSSIAVLLHFTAKACATDALADPPSLTDSLQAPVFHRIVSCRTSFAVAFFPSTLKTHHAQWPSRKILRIPKETALQRQAWRPERTRSIDRFYRLQPLQPRRALNCVKAVADPNTPPIVSPSTAFNRVKPVALTLNPDSFYRPSIASTLSRLITNPRVAKSPRPDPQAEQVPGMGKKSSEAQRAATARYRERNKVELKRKARERMAKRRTELKKSEEAWAAYSAKAREDAARYRAVNAKSLAVDQAARRAKRSIEKRGFTAWHQDYLKRNPRQPHVMEEDLPEWPESSSDSSDS</sequence>
<dbReference type="EMBL" id="JARJCM010000135">
    <property type="protein sequence ID" value="KAJ7026647.1"/>
    <property type="molecule type" value="Genomic_DNA"/>
</dbReference>
<evidence type="ECO:0000256" key="1">
    <source>
        <dbReference type="SAM" id="MobiDB-lite"/>
    </source>
</evidence>
<organism evidence="2 3">
    <name type="scientific">Mycena alexandri</name>
    <dbReference type="NCBI Taxonomy" id="1745969"/>
    <lineage>
        <taxon>Eukaryota</taxon>
        <taxon>Fungi</taxon>
        <taxon>Dikarya</taxon>
        <taxon>Basidiomycota</taxon>
        <taxon>Agaricomycotina</taxon>
        <taxon>Agaricomycetes</taxon>
        <taxon>Agaricomycetidae</taxon>
        <taxon>Agaricales</taxon>
        <taxon>Marasmiineae</taxon>
        <taxon>Mycenaceae</taxon>
        <taxon>Mycena</taxon>
    </lineage>
</organism>
<name>A0AAD6WVD9_9AGAR</name>
<keyword evidence="3" id="KW-1185">Reference proteome</keyword>
<dbReference type="Proteomes" id="UP001218188">
    <property type="component" value="Unassembled WGS sequence"/>
</dbReference>
<feature type="region of interest" description="Disordered" evidence="1">
    <location>
        <begin position="206"/>
        <end position="238"/>
    </location>
</feature>
<evidence type="ECO:0000313" key="2">
    <source>
        <dbReference type="EMBL" id="KAJ7026647.1"/>
    </source>
</evidence>
<proteinExistence type="predicted"/>
<protein>
    <submittedName>
        <fullName evidence="2">Uncharacterized protein</fullName>
    </submittedName>
</protein>
<accession>A0AAD6WVD9</accession>
<comment type="caution">
    <text evidence="2">The sequence shown here is derived from an EMBL/GenBank/DDBJ whole genome shotgun (WGS) entry which is preliminary data.</text>
</comment>
<feature type="region of interest" description="Disordered" evidence="1">
    <location>
        <begin position="315"/>
        <end position="344"/>
    </location>
</feature>